<keyword evidence="1" id="KW-0175">Coiled coil</keyword>
<dbReference type="AlphaFoldDB" id="A0A1I5E7W6"/>
<dbReference type="STRING" id="1527.SAMN04489757_10867"/>
<evidence type="ECO:0000313" key="3">
    <source>
        <dbReference type="EMBL" id="SFO07423.1"/>
    </source>
</evidence>
<proteinExistence type="predicted"/>
<dbReference type="OrthoDB" id="1907538at2"/>
<feature type="coiled-coil region" evidence="1">
    <location>
        <begin position="49"/>
        <end position="123"/>
    </location>
</feature>
<protein>
    <recommendedName>
        <fullName evidence="5">FlxA-like protein</fullName>
    </recommendedName>
</protein>
<sequence>MGTNMNITIKNNFFNSTPINQGLYEKNFAIKGSEQQGGKDSDSISISSLGKAKSLIESLTKQKEKIIENKNELIGRTLEKGGSMDSIKTRLETFEEQIKNIDNQIAQITSEQLKQQVEEQKKVAYKKPKTEDEIETERLHSMVNMSSSLDQAKVVSSVKTKAEGELRVLGTEIKLDASRKGVHKSKYERLAELQNKASDLTAKIGESLSKVYEEIKDINENQVTEAVSSKTAKNHDLEKELKDKDKRDTAEKTEDKDDNTNSDVN</sequence>
<evidence type="ECO:0008006" key="5">
    <source>
        <dbReference type="Google" id="ProtNLM"/>
    </source>
</evidence>
<dbReference type="RefSeq" id="WP_091685424.1">
    <property type="nucleotide sequence ID" value="NZ_BAABFM010000072.1"/>
</dbReference>
<accession>A0A1I5E7W6</accession>
<keyword evidence="4" id="KW-1185">Reference proteome</keyword>
<evidence type="ECO:0000313" key="4">
    <source>
        <dbReference type="Proteomes" id="UP000198806"/>
    </source>
</evidence>
<gene>
    <name evidence="3" type="ORF">SAMN04489757_10867</name>
</gene>
<name>A0A1I5E7W6_9FIRM</name>
<dbReference type="Proteomes" id="UP000198806">
    <property type="component" value="Unassembled WGS sequence"/>
</dbReference>
<dbReference type="EMBL" id="FOWD01000008">
    <property type="protein sequence ID" value="SFO07423.1"/>
    <property type="molecule type" value="Genomic_DNA"/>
</dbReference>
<feature type="region of interest" description="Disordered" evidence="2">
    <location>
        <begin position="225"/>
        <end position="265"/>
    </location>
</feature>
<feature type="compositionally biased region" description="Basic and acidic residues" evidence="2">
    <location>
        <begin position="233"/>
        <end position="259"/>
    </location>
</feature>
<evidence type="ECO:0000256" key="1">
    <source>
        <dbReference type="SAM" id="Coils"/>
    </source>
</evidence>
<evidence type="ECO:0000256" key="2">
    <source>
        <dbReference type="SAM" id="MobiDB-lite"/>
    </source>
</evidence>
<reference evidence="3 4" key="1">
    <citation type="submission" date="2016-10" db="EMBL/GenBank/DDBJ databases">
        <authorList>
            <person name="de Groot N.N."/>
        </authorList>
    </citation>
    <scope>NUCLEOTIDE SEQUENCE [LARGE SCALE GENOMIC DNA]</scope>
    <source>
        <strain evidence="3 4">DSM 1283</strain>
    </source>
</reference>
<organism evidence="3 4">
    <name type="scientific">Anaerocolumna aminovalerica</name>
    <dbReference type="NCBI Taxonomy" id="1527"/>
    <lineage>
        <taxon>Bacteria</taxon>
        <taxon>Bacillati</taxon>
        <taxon>Bacillota</taxon>
        <taxon>Clostridia</taxon>
        <taxon>Lachnospirales</taxon>
        <taxon>Lachnospiraceae</taxon>
        <taxon>Anaerocolumna</taxon>
    </lineage>
</organism>